<dbReference type="Pfam" id="PF08751">
    <property type="entry name" value="TrwC"/>
    <property type="match status" value="1"/>
</dbReference>
<reference evidence="2 3" key="1">
    <citation type="journal article" date="2015" name="Stand. Genomic Sci.">
        <title>Genomic Encyclopedia of Bacterial and Archaeal Type Strains, Phase III: the genomes of soil and plant-associated and newly described type strains.</title>
        <authorList>
            <person name="Whitman W.B."/>
            <person name="Woyke T."/>
            <person name="Klenk H.P."/>
            <person name="Zhou Y."/>
            <person name="Lilburn T.G."/>
            <person name="Beck B.J."/>
            <person name="De Vos P."/>
            <person name="Vandamme P."/>
            <person name="Eisen J.A."/>
            <person name="Garrity G."/>
            <person name="Hugenholtz P."/>
            <person name="Kyrpides N.C."/>
        </authorList>
    </citation>
    <scope>NUCLEOTIDE SEQUENCE [LARGE SCALE GENOMIC DNA]</scope>
    <source>
        <strain evidence="2 3">VKM Ac-2538</strain>
    </source>
</reference>
<evidence type="ECO:0000313" key="3">
    <source>
        <dbReference type="Proteomes" id="UP000295818"/>
    </source>
</evidence>
<comment type="caution">
    <text evidence="2">The sequence shown here is derived from an EMBL/GenBank/DDBJ whole genome shotgun (WGS) entry which is preliminary data.</text>
</comment>
<keyword evidence="3" id="KW-1185">Reference proteome</keyword>
<evidence type="ECO:0000313" key="2">
    <source>
        <dbReference type="EMBL" id="TCO18278.1"/>
    </source>
</evidence>
<organism evidence="2 3">
    <name type="scientific">Kribbella orskensis</name>
    <dbReference type="NCBI Taxonomy" id="2512216"/>
    <lineage>
        <taxon>Bacteria</taxon>
        <taxon>Bacillati</taxon>
        <taxon>Actinomycetota</taxon>
        <taxon>Actinomycetes</taxon>
        <taxon>Propionibacteriales</taxon>
        <taxon>Kribbellaceae</taxon>
        <taxon>Kribbella</taxon>
    </lineage>
</organism>
<feature type="domain" description="TrwC relaxase" evidence="1">
    <location>
        <begin position="8"/>
        <end position="191"/>
    </location>
</feature>
<dbReference type="RefSeq" id="WP_158292937.1">
    <property type="nucleotide sequence ID" value="NZ_SLWM01000012.1"/>
</dbReference>
<dbReference type="Proteomes" id="UP000295818">
    <property type="component" value="Unassembled WGS sequence"/>
</dbReference>
<gene>
    <name evidence="2" type="ORF">EV644_11218</name>
</gene>
<dbReference type="SUPFAM" id="SSF55464">
    <property type="entry name" value="Origin of replication-binding domain, RBD-like"/>
    <property type="match status" value="1"/>
</dbReference>
<proteinExistence type="predicted"/>
<evidence type="ECO:0000259" key="1">
    <source>
        <dbReference type="Pfam" id="PF08751"/>
    </source>
</evidence>
<protein>
    <submittedName>
        <fullName evidence="2">TrwC relaxase</fullName>
    </submittedName>
</protein>
<sequence length="255" mass="27897">MLSVHSGHRADYLTGAVASGRENYYTGAVAAGEPPGRWFGKGAEALGLSGEVGTQDMTALYERFIDPRDEAFREPSRWDEAATLGHTGRAYKSEEQVYADALAKEPGASPERRAELRALAGKAVRKNVSFHDATFSPVKSVTVLHTAFEAQEVQARTAAEAARGALAEAHRTGDREAVHRYRGAVRQAEREAVQWGQHRQAVEDAIWAGNTRGAELSAGQGRLYPCRALRWSRWPVGRRARVGDCVVLPARFTRA</sequence>
<dbReference type="EMBL" id="SLWM01000012">
    <property type="protein sequence ID" value="TCO18278.1"/>
    <property type="molecule type" value="Genomic_DNA"/>
</dbReference>
<dbReference type="InterPro" id="IPR014862">
    <property type="entry name" value="TrwC"/>
</dbReference>
<accession>A0ABY2BER2</accession>
<name>A0ABY2BER2_9ACTN</name>